<dbReference type="InterPro" id="IPR001734">
    <property type="entry name" value="Na/solute_symporter"/>
</dbReference>
<reference evidence="7" key="1">
    <citation type="submission" date="2018-05" db="EMBL/GenBank/DDBJ databases">
        <authorList>
            <person name="Lanie J.A."/>
            <person name="Ng W.-L."/>
            <person name="Kazmierczak K.M."/>
            <person name="Andrzejewski T.M."/>
            <person name="Davidsen T.M."/>
            <person name="Wayne K.J."/>
            <person name="Tettelin H."/>
            <person name="Glass J.I."/>
            <person name="Rusch D."/>
            <person name="Podicherti R."/>
            <person name="Tsui H.-C.T."/>
            <person name="Winkler M.E."/>
        </authorList>
    </citation>
    <scope>NUCLEOTIDE SEQUENCE</scope>
</reference>
<organism evidence="7">
    <name type="scientific">marine metagenome</name>
    <dbReference type="NCBI Taxonomy" id="408172"/>
    <lineage>
        <taxon>unclassified sequences</taxon>
        <taxon>metagenomes</taxon>
        <taxon>ecological metagenomes</taxon>
    </lineage>
</organism>
<evidence type="ECO:0000256" key="3">
    <source>
        <dbReference type="ARBA" id="ARBA00022692"/>
    </source>
</evidence>
<dbReference type="PANTHER" id="PTHR11819">
    <property type="entry name" value="SOLUTE CARRIER FAMILY 5"/>
    <property type="match status" value="1"/>
</dbReference>
<gene>
    <name evidence="7" type="ORF">METZ01_LOCUS426801</name>
</gene>
<dbReference type="GO" id="GO:0005412">
    <property type="term" value="F:D-glucose:sodium symporter activity"/>
    <property type="evidence" value="ECO:0007669"/>
    <property type="project" value="TreeGrafter"/>
</dbReference>
<dbReference type="Gene3D" id="1.20.1730.10">
    <property type="entry name" value="Sodium/glucose cotransporter"/>
    <property type="match status" value="1"/>
</dbReference>
<dbReference type="PROSITE" id="PS50283">
    <property type="entry name" value="NA_SOLUT_SYMP_3"/>
    <property type="match status" value="1"/>
</dbReference>
<evidence type="ECO:0000256" key="6">
    <source>
        <dbReference type="SAM" id="Phobius"/>
    </source>
</evidence>
<dbReference type="GO" id="GO:0005886">
    <property type="term" value="C:plasma membrane"/>
    <property type="evidence" value="ECO:0007669"/>
    <property type="project" value="TreeGrafter"/>
</dbReference>
<proteinExistence type="inferred from homology"/>
<accession>A0A382XS34</accession>
<evidence type="ECO:0000313" key="7">
    <source>
        <dbReference type="EMBL" id="SVD73947.1"/>
    </source>
</evidence>
<evidence type="ECO:0000256" key="5">
    <source>
        <dbReference type="ARBA" id="ARBA00023136"/>
    </source>
</evidence>
<feature type="non-terminal residue" evidence="7">
    <location>
        <position position="268"/>
    </location>
</feature>
<feature type="transmembrane region" description="Helical" evidence="6">
    <location>
        <begin position="87"/>
        <end position="108"/>
    </location>
</feature>
<dbReference type="EMBL" id="UINC01170082">
    <property type="protein sequence ID" value="SVD73947.1"/>
    <property type="molecule type" value="Genomic_DNA"/>
</dbReference>
<comment type="subcellular location">
    <subcellularLocation>
        <location evidence="1">Membrane</location>
        <topology evidence="1">Multi-pass membrane protein</topology>
    </subcellularLocation>
</comment>
<feature type="non-terminal residue" evidence="7">
    <location>
        <position position="1"/>
    </location>
</feature>
<evidence type="ECO:0000256" key="4">
    <source>
        <dbReference type="ARBA" id="ARBA00022989"/>
    </source>
</evidence>
<dbReference type="Pfam" id="PF00474">
    <property type="entry name" value="SSF"/>
    <property type="match status" value="1"/>
</dbReference>
<dbReference type="InterPro" id="IPR038377">
    <property type="entry name" value="Na/Glc_symporter_sf"/>
</dbReference>
<feature type="transmembrane region" description="Helical" evidence="6">
    <location>
        <begin position="176"/>
        <end position="195"/>
    </location>
</feature>
<evidence type="ECO:0000256" key="2">
    <source>
        <dbReference type="ARBA" id="ARBA00006434"/>
    </source>
</evidence>
<dbReference type="AlphaFoldDB" id="A0A382XS34"/>
<keyword evidence="4 6" id="KW-1133">Transmembrane helix</keyword>
<protein>
    <submittedName>
        <fullName evidence="7">Uncharacterized protein</fullName>
    </submittedName>
</protein>
<comment type="similarity">
    <text evidence="2">Belongs to the sodium:solute symporter (SSF) (TC 2.A.21) family.</text>
</comment>
<dbReference type="PANTHER" id="PTHR11819:SF195">
    <property type="entry name" value="SODIUM_GLUCOSE COTRANSPORTER 4"/>
    <property type="match status" value="1"/>
</dbReference>
<evidence type="ECO:0000256" key="1">
    <source>
        <dbReference type="ARBA" id="ARBA00004141"/>
    </source>
</evidence>
<feature type="transmembrane region" description="Helical" evidence="6">
    <location>
        <begin position="216"/>
        <end position="241"/>
    </location>
</feature>
<name>A0A382XS34_9ZZZZ</name>
<sequence>EFTSDAKERQQQEAAKKAVMEVWPKVETFLKATSAKGVTQENYEEAWEALSPGRGPPSFEEAQKEISKHPEVIEWKSLRKVEVDQNLYIWGIVIMALVTGVYTVVGGLRAVIITDVIQSVLILLGMLIVAWCTFNHDLIASWETMVKYDQNHADVQGLVEGKNLLHLYKPSSDPDFPWTGVLSGLLVLHFYYWGANQFVVQRALAARSLGDARTGIITAGFFKLLIPFVSIGTGIAAYYLFQQLMPGVKLDADTAFPMLMREVVAPLL</sequence>
<feature type="transmembrane region" description="Helical" evidence="6">
    <location>
        <begin position="120"/>
        <end position="139"/>
    </location>
</feature>
<keyword evidence="3 6" id="KW-0812">Transmembrane</keyword>
<keyword evidence="5 6" id="KW-0472">Membrane</keyword>